<dbReference type="EMBL" id="BAAAPK010000001">
    <property type="protein sequence ID" value="GAA1681551.1"/>
    <property type="molecule type" value="Genomic_DNA"/>
</dbReference>
<reference evidence="1 2" key="1">
    <citation type="journal article" date="2019" name="Int. J. Syst. Evol. Microbiol.">
        <title>The Global Catalogue of Microorganisms (GCM) 10K type strain sequencing project: providing services to taxonomists for standard genome sequencing and annotation.</title>
        <authorList>
            <consortium name="The Broad Institute Genomics Platform"/>
            <consortium name="The Broad Institute Genome Sequencing Center for Infectious Disease"/>
            <person name="Wu L."/>
            <person name="Ma J."/>
        </authorList>
    </citation>
    <scope>NUCLEOTIDE SEQUENCE [LARGE SCALE GENOMIC DNA]</scope>
    <source>
        <strain evidence="1 2">JCM 15575</strain>
    </source>
</reference>
<comment type="caution">
    <text evidence="1">The sequence shown here is derived from an EMBL/GenBank/DDBJ whole genome shotgun (WGS) entry which is preliminary data.</text>
</comment>
<dbReference type="RefSeq" id="WP_344055395.1">
    <property type="nucleotide sequence ID" value="NZ_BAAAPK010000001.1"/>
</dbReference>
<proteinExistence type="predicted"/>
<accession>A0ABN2H3U5</accession>
<keyword evidence="2" id="KW-1185">Reference proteome</keyword>
<name>A0ABN2H3U5_9MICO</name>
<dbReference type="Proteomes" id="UP001500596">
    <property type="component" value="Unassembled WGS sequence"/>
</dbReference>
<evidence type="ECO:0000313" key="2">
    <source>
        <dbReference type="Proteomes" id="UP001500596"/>
    </source>
</evidence>
<sequence>MRRAFSVAELSPLVRSRSGLREDGWTDRAIAGAVDRGELLVLRRGSFLEAADAARMWPEGRHLAHVIAVARDSRGGAVASHESAAVLWGLPLYRHRPDRVHVTTPAPVRISSGPDVRRHVAPLRADDIVVRWGIRCTSLARTVFDVIRTLPLETALACADAAERQMALRGREWDQDAVLAWREGLQRRLIDADGARGIRQARWVADFSDGRAQLPGESVSRLRLVRLGFARPRLQVPVPAPRGRRYFVDFGLDDVRAFGEFDGQGKYTDEAMRRGIPLQQVLLEEKRREDWIRGTTQWRFVRWEDEHIVSAAALGRRLASFGIRPPS</sequence>
<evidence type="ECO:0008006" key="3">
    <source>
        <dbReference type="Google" id="ProtNLM"/>
    </source>
</evidence>
<evidence type="ECO:0000313" key="1">
    <source>
        <dbReference type="EMBL" id="GAA1681551.1"/>
    </source>
</evidence>
<organism evidence="1 2">
    <name type="scientific">Microbacterium lacus</name>
    <dbReference type="NCBI Taxonomy" id="415217"/>
    <lineage>
        <taxon>Bacteria</taxon>
        <taxon>Bacillati</taxon>
        <taxon>Actinomycetota</taxon>
        <taxon>Actinomycetes</taxon>
        <taxon>Micrococcales</taxon>
        <taxon>Microbacteriaceae</taxon>
        <taxon>Microbacterium</taxon>
    </lineage>
</organism>
<protein>
    <recommendedName>
        <fullName evidence="3">Transcriptional regulator, AbiEi antitoxin, Type IV TA system</fullName>
    </recommendedName>
</protein>
<gene>
    <name evidence="1" type="ORF">GCM10009807_26840</name>
</gene>